<gene>
    <name evidence="1" type="ORF">SEMRO_2441_G327730.1</name>
</gene>
<dbReference type="Proteomes" id="UP001153069">
    <property type="component" value="Unassembled WGS sequence"/>
</dbReference>
<name>A0A9N8F107_9STRA</name>
<accession>A0A9N8F107</accession>
<keyword evidence="2" id="KW-1185">Reference proteome</keyword>
<evidence type="ECO:0000313" key="1">
    <source>
        <dbReference type="EMBL" id="CAB9529246.1"/>
    </source>
</evidence>
<organism evidence="1 2">
    <name type="scientific">Seminavis robusta</name>
    <dbReference type="NCBI Taxonomy" id="568900"/>
    <lineage>
        <taxon>Eukaryota</taxon>
        <taxon>Sar</taxon>
        <taxon>Stramenopiles</taxon>
        <taxon>Ochrophyta</taxon>
        <taxon>Bacillariophyta</taxon>
        <taxon>Bacillariophyceae</taxon>
        <taxon>Bacillariophycidae</taxon>
        <taxon>Naviculales</taxon>
        <taxon>Naviculaceae</taxon>
        <taxon>Seminavis</taxon>
    </lineage>
</organism>
<proteinExistence type="predicted"/>
<dbReference type="AlphaFoldDB" id="A0A9N8F107"/>
<protein>
    <submittedName>
        <fullName evidence="1">Uncharacterized protein</fullName>
    </submittedName>
</protein>
<dbReference type="EMBL" id="CAICTM010002439">
    <property type="protein sequence ID" value="CAB9529246.1"/>
    <property type="molecule type" value="Genomic_DNA"/>
</dbReference>
<comment type="caution">
    <text evidence="1">The sequence shown here is derived from an EMBL/GenBank/DDBJ whole genome shotgun (WGS) entry which is preliminary data.</text>
</comment>
<sequence length="125" mass="13290">MPTLWEDCSQSRLWGGFHFTASVSAGQELCTGVGKKALAYETLIQNNSTLGSQFHTGDNSPQCGVDTNAIEKTQAGMPEAETHAQGGSAMDHVESDEMLPSTVLHVANTHFSLLFSGFLLAFAGL</sequence>
<evidence type="ECO:0000313" key="2">
    <source>
        <dbReference type="Proteomes" id="UP001153069"/>
    </source>
</evidence>
<reference evidence="1" key="1">
    <citation type="submission" date="2020-06" db="EMBL/GenBank/DDBJ databases">
        <authorList>
            <consortium name="Plant Systems Biology data submission"/>
        </authorList>
    </citation>
    <scope>NUCLEOTIDE SEQUENCE</scope>
    <source>
        <strain evidence="1">D6</strain>
    </source>
</reference>